<comment type="caution">
    <text evidence="4">The sequence shown here is derived from an EMBL/GenBank/DDBJ whole genome shotgun (WGS) entry which is preliminary data.</text>
</comment>
<dbReference type="InterPro" id="IPR058189">
    <property type="entry name" value="PH-like_ascomyc"/>
</dbReference>
<feature type="region of interest" description="Disordered" evidence="2">
    <location>
        <begin position="519"/>
        <end position="551"/>
    </location>
</feature>
<accession>A0A2T0FJV8</accession>
<feature type="compositionally biased region" description="Polar residues" evidence="2">
    <location>
        <begin position="519"/>
        <end position="530"/>
    </location>
</feature>
<name>A0A2T0FJV8_9ASCO</name>
<evidence type="ECO:0000313" key="5">
    <source>
        <dbReference type="Proteomes" id="UP000238350"/>
    </source>
</evidence>
<dbReference type="AlphaFoldDB" id="A0A2T0FJV8"/>
<reference evidence="4 5" key="1">
    <citation type="submission" date="2017-04" db="EMBL/GenBank/DDBJ databases">
        <title>Genome sequencing of [Candida] sorbophila.</title>
        <authorList>
            <person name="Ahn J.O."/>
        </authorList>
    </citation>
    <scope>NUCLEOTIDE SEQUENCE [LARGE SCALE GENOMIC DNA]</scope>
    <source>
        <strain evidence="4 5">DS02</strain>
    </source>
</reference>
<dbReference type="EMBL" id="NDIQ01000021">
    <property type="protein sequence ID" value="PRT55284.1"/>
    <property type="molecule type" value="Genomic_DNA"/>
</dbReference>
<proteinExistence type="predicted"/>
<feature type="region of interest" description="Disordered" evidence="2">
    <location>
        <begin position="565"/>
        <end position="605"/>
    </location>
</feature>
<keyword evidence="1" id="KW-0175">Coiled coil</keyword>
<feature type="compositionally biased region" description="Low complexity" evidence="2">
    <location>
        <begin position="573"/>
        <end position="599"/>
    </location>
</feature>
<organism evidence="4 5">
    <name type="scientific">Wickerhamiella sorbophila</name>
    <dbReference type="NCBI Taxonomy" id="45607"/>
    <lineage>
        <taxon>Eukaryota</taxon>
        <taxon>Fungi</taxon>
        <taxon>Dikarya</taxon>
        <taxon>Ascomycota</taxon>
        <taxon>Saccharomycotina</taxon>
        <taxon>Dipodascomycetes</taxon>
        <taxon>Dipodascales</taxon>
        <taxon>Trichomonascaceae</taxon>
        <taxon>Wickerhamiella</taxon>
    </lineage>
</organism>
<evidence type="ECO:0000256" key="2">
    <source>
        <dbReference type="SAM" id="MobiDB-lite"/>
    </source>
</evidence>
<evidence type="ECO:0000256" key="1">
    <source>
        <dbReference type="SAM" id="Coils"/>
    </source>
</evidence>
<protein>
    <recommendedName>
        <fullName evidence="3">PH-like domain-containing protein</fullName>
    </recommendedName>
</protein>
<feature type="domain" description="PH-like" evidence="3">
    <location>
        <begin position="153"/>
        <end position="253"/>
    </location>
</feature>
<dbReference type="Pfam" id="PF25409">
    <property type="entry name" value="PH_33"/>
    <property type="match status" value="1"/>
</dbReference>
<evidence type="ECO:0000259" key="3">
    <source>
        <dbReference type="Pfam" id="PF25409"/>
    </source>
</evidence>
<gene>
    <name evidence="4" type="ORF">B9G98_02904</name>
</gene>
<dbReference type="Proteomes" id="UP000238350">
    <property type="component" value="Unassembled WGS sequence"/>
</dbReference>
<feature type="region of interest" description="Disordered" evidence="2">
    <location>
        <begin position="414"/>
        <end position="439"/>
    </location>
</feature>
<feature type="coiled-coil region" evidence="1">
    <location>
        <begin position="791"/>
        <end position="819"/>
    </location>
</feature>
<evidence type="ECO:0000313" key="4">
    <source>
        <dbReference type="EMBL" id="PRT55284.1"/>
    </source>
</evidence>
<feature type="compositionally biased region" description="Pro residues" evidence="2">
    <location>
        <begin position="539"/>
        <end position="549"/>
    </location>
</feature>
<feature type="region of interest" description="Disordered" evidence="2">
    <location>
        <begin position="618"/>
        <end position="646"/>
    </location>
</feature>
<sequence length="1072" mass="116908">MAIWNAVKNIRIEKRSKGANALIELVTTRSSRFQTELVALRPLTPPGDSRRALEAVISVMRTLPVNIKGMEFWCNDAQQAFCSYIDSFVYDVPHAQQRKAPFIYLEDLKDILQIAESRMSMPMGVQTITNLCLAARRTLIVQISALNTSNFDFGYARSLQTNKLVSASFDPVNIIERQVFDLVLSSSSFAELNLSCVAELLIIRSHGNNSLAICRVETTGQRSLMFPNFRGDEFKVTRTADTITLSSPSHSFSFQSHTDELEHWYVILRNLFDAETSGTNSRNEYDSLGISITKRDHKMIAEQQLVRDESYDSFTPKPSGLTKREVSLNNLKRISIGLPSGLTDDLKEMLKDLQEEEQERTEIPAQALAAPVLPPQVTNTPSPSILYAQASDEVDTDMLQTPASLKSTVANAPFVIPSPPSERLNGKQPSPAEIERANEARRRIGNSILAREMRERQEKVSQPVLSKSYSAASNDSAATSVLFSSNGLIPCSESLASLTSKSVPNVSVIPTRPWATNTAANSCESLPTDINKTEVRQPPSIPPPAPVTKPAPISARLTASLTPVDLRAESAGTTKSALTSDTDTSSSTDVESSGESSVPEESKKAKFKSFMKKLKMEMSDPKTLSAKADERTEDAAPPAEVTAQETAALPVSETPAVEPEVKPLAPQIQSRAKASSTYQRPLYALYKSTSMQSLNSNLSRPESSGSGLGTAVCSDSNNRTIAVGAQFGSNGSLASSAGSYQSMRSLRSSARSVDTLHTSVGSSKTWESFLNGVKDEAVKTVSQANSDRSIREEAARKLRQQEEKRVEEIKLAGEKAKQEQAKRTLDPGSVGLVTTTEPAIRRVVEGARRQKAEEDAVFMATATTQSIAVPRVREIRTAKSIDSIRPASTTFVSPTYRGSATFGTNFSSLSTPTLTTSQLPPGMFSAQLWVSKWTVSRWVPLSQMELKIELIPLGRGIAKVNVHSSSDIVQLTVGGGADVRRSGRHDIQVRIGEETYMFRARAADTANKFYACISAARTHEPSLAGSKDSDDVSISTLSTSDAEMRRRTYVPPSLCKPRRAITVSSSTIYEET</sequence>
<dbReference type="GeneID" id="36516652"/>
<dbReference type="RefSeq" id="XP_024665229.1">
    <property type="nucleotide sequence ID" value="XM_024809461.1"/>
</dbReference>
<keyword evidence="5" id="KW-1185">Reference proteome</keyword>